<dbReference type="GO" id="GO:0036064">
    <property type="term" value="C:ciliary basal body"/>
    <property type="evidence" value="ECO:0007669"/>
    <property type="project" value="TreeGrafter"/>
</dbReference>
<dbReference type="PANTHER" id="PTHR12241">
    <property type="entry name" value="TUBULIN POLYGLUTAMYLASE"/>
    <property type="match status" value="1"/>
</dbReference>
<comment type="caution">
    <text evidence="6">The sequence shown here is derived from an EMBL/GenBank/DDBJ whole genome shotgun (WGS) entry which is preliminary data.</text>
</comment>
<dbReference type="VEuPathDB" id="TrichDB:TRFO_31856"/>
<dbReference type="GO" id="GO:0070740">
    <property type="term" value="F:tubulin-glutamic acid ligase activity"/>
    <property type="evidence" value="ECO:0007669"/>
    <property type="project" value="TreeGrafter"/>
</dbReference>
<protein>
    <recommendedName>
        <fullName evidence="4">Tubulin--tyrosine ligase-like protein 5</fullName>
    </recommendedName>
</protein>
<evidence type="ECO:0000313" key="6">
    <source>
        <dbReference type="EMBL" id="OHT01317.1"/>
    </source>
</evidence>
<evidence type="ECO:0000256" key="2">
    <source>
        <dbReference type="ARBA" id="ARBA00022741"/>
    </source>
</evidence>
<evidence type="ECO:0000313" key="7">
    <source>
        <dbReference type="Proteomes" id="UP000179807"/>
    </source>
</evidence>
<dbReference type="Proteomes" id="UP000179807">
    <property type="component" value="Unassembled WGS sequence"/>
</dbReference>
<dbReference type="GeneID" id="94842876"/>
<keyword evidence="3" id="KW-0067">ATP-binding</keyword>
<dbReference type="InterPro" id="IPR004344">
    <property type="entry name" value="TTL/TTLL_fam"/>
</dbReference>
<dbReference type="OrthoDB" id="202825at2759"/>
<gene>
    <name evidence="6" type="ORF">TRFO_31856</name>
</gene>
<dbReference type="Pfam" id="PF03133">
    <property type="entry name" value="TTL"/>
    <property type="match status" value="1"/>
</dbReference>
<sequence length="504" mass="58719">MNQIYELYDSIPLPFKYCKIPTPDEPDIVRKVKRYYSVNHVITGITRTALKHSGFSPTSNKSKWNTSWGRQFDSSQYQNCQSWQKVNHFSGAYLIGRKDQFHKRMTELRNRAGQNFASFYPKSFLLPEDSIRLQKSWKKKALWIIKPVASSRGRGIRVLSSRSMKPPQKSGKIVQHYISRPLLITGRKFDIRIYALVTSVAPIRIYMHKSGLARFATHAYDPKAPSDRHMHLTNFSVNKNDEHFVRDGTTEKIEANSNFNFEITEKIENSKWSLDFLLKYLEKNHSVSSSDLLNELEKVVATTLVTGMAEVRSFHSRHVLHRHTSYELYGVDVILDENLCPYVMEINISPSLNATEGSLDFKLKYPLVLDVLRMARIVDCNPKSESPCPGITQIDKECRLSMKGRTTDIESLKRNPWENPVFADYVMVRDFIEEKQIQSEFRRIYPKRKNISMFDPCFASKRYHDIVFGEWIKKSNSERLKVLKKNFSKYTETMNHITESLSKK</sequence>
<reference evidence="6" key="1">
    <citation type="submission" date="2016-10" db="EMBL/GenBank/DDBJ databases">
        <authorList>
            <person name="Benchimol M."/>
            <person name="Almeida L.G."/>
            <person name="Vasconcelos A.T."/>
            <person name="Perreira-Neves A."/>
            <person name="Rosa I.A."/>
            <person name="Tasca T."/>
            <person name="Bogo M.R."/>
            <person name="de Souza W."/>
        </authorList>
    </citation>
    <scope>NUCLEOTIDE SEQUENCE [LARGE SCALE GENOMIC DNA]</scope>
    <source>
        <strain evidence="6">K</strain>
    </source>
</reference>
<dbReference type="RefSeq" id="XP_068354453.1">
    <property type="nucleotide sequence ID" value="XM_068508172.1"/>
</dbReference>
<dbReference type="PROSITE" id="PS51221">
    <property type="entry name" value="TTL"/>
    <property type="match status" value="1"/>
</dbReference>
<dbReference type="AlphaFoldDB" id="A0A1J4JVL3"/>
<keyword evidence="1 6" id="KW-0436">Ligase</keyword>
<evidence type="ECO:0000256" key="1">
    <source>
        <dbReference type="ARBA" id="ARBA00022598"/>
    </source>
</evidence>
<name>A0A1J4JVL3_9EUKA</name>
<proteinExistence type="predicted"/>
<accession>A0A1J4JVL3</accession>
<dbReference type="Gene3D" id="3.30.470.20">
    <property type="entry name" value="ATP-grasp fold, B domain"/>
    <property type="match status" value="1"/>
</dbReference>
<evidence type="ECO:0000256" key="4">
    <source>
        <dbReference type="ARBA" id="ARBA00041448"/>
    </source>
</evidence>
<dbReference type="GO" id="GO:0000226">
    <property type="term" value="P:microtubule cytoskeleton organization"/>
    <property type="evidence" value="ECO:0007669"/>
    <property type="project" value="TreeGrafter"/>
</dbReference>
<dbReference type="GO" id="GO:0015631">
    <property type="term" value="F:tubulin binding"/>
    <property type="evidence" value="ECO:0007669"/>
    <property type="project" value="TreeGrafter"/>
</dbReference>
<dbReference type="EMBL" id="MLAK01000916">
    <property type="protein sequence ID" value="OHT01317.1"/>
    <property type="molecule type" value="Genomic_DNA"/>
</dbReference>
<dbReference type="PANTHER" id="PTHR12241:SF145">
    <property type="entry name" value="TUBULIN POLYGLUTAMYLASE TTLL5"/>
    <property type="match status" value="1"/>
</dbReference>
<evidence type="ECO:0000256" key="3">
    <source>
        <dbReference type="ARBA" id="ARBA00022840"/>
    </source>
</evidence>
<organism evidence="6 7">
    <name type="scientific">Tritrichomonas foetus</name>
    <dbReference type="NCBI Taxonomy" id="1144522"/>
    <lineage>
        <taxon>Eukaryota</taxon>
        <taxon>Metamonada</taxon>
        <taxon>Parabasalia</taxon>
        <taxon>Tritrichomonadida</taxon>
        <taxon>Tritrichomonadidae</taxon>
        <taxon>Tritrichomonas</taxon>
    </lineage>
</organism>
<evidence type="ECO:0000256" key="5">
    <source>
        <dbReference type="ARBA" id="ARBA00049274"/>
    </source>
</evidence>
<dbReference type="GO" id="GO:0005524">
    <property type="term" value="F:ATP binding"/>
    <property type="evidence" value="ECO:0007669"/>
    <property type="project" value="UniProtKB-KW"/>
</dbReference>
<comment type="catalytic activity">
    <reaction evidence="5">
        <text>L-glutamyl-[protein] + L-glutamate + ATP = gamma-L-glutamyl-L-glutamyl-[protein] + ADP + phosphate + H(+)</text>
        <dbReference type="Rhea" id="RHEA:60144"/>
        <dbReference type="Rhea" id="RHEA-COMP:10208"/>
        <dbReference type="Rhea" id="RHEA-COMP:15517"/>
        <dbReference type="ChEBI" id="CHEBI:15378"/>
        <dbReference type="ChEBI" id="CHEBI:29973"/>
        <dbReference type="ChEBI" id="CHEBI:29985"/>
        <dbReference type="ChEBI" id="CHEBI:30616"/>
        <dbReference type="ChEBI" id="CHEBI:43474"/>
        <dbReference type="ChEBI" id="CHEBI:143622"/>
        <dbReference type="ChEBI" id="CHEBI:456216"/>
    </reaction>
    <physiologicalReaction direction="left-to-right" evidence="5">
        <dbReference type="Rhea" id="RHEA:60145"/>
    </physiologicalReaction>
</comment>
<keyword evidence="7" id="KW-1185">Reference proteome</keyword>
<keyword evidence="2" id="KW-0547">Nucleotide-binding</keyword>
<dbReference type="SUPFAM" id="SSF56059">
    <property type="entry name" value="Glutathione synthetase ATP-binding domain-like"/>
    <property type="match status" value="1"/>
</dbReference>